<evidence type="ECO:0000313" key="1">
    <source>
        <dbReference type="EMBL" id="KAG0497819.1"/>
    </source>
</evidence>
<organism evidence="1 2">
    <name type="scientific">Vanilla planifolia</name>
    <name type="common">Vanilla</name>
    <dbReference type="NCBI Taxonomy" id="51239"/>
    <lineage>
        <taxon>Eukaryota</taxon>
        <taxon>Viridiplantae</taxon>
        <taxon>Streptophyta</taxon>
        <taxon>Embryophyta</taxon>
        <taxon>Tracheophyta</taxon>
        <taxon>Spermatophyta</taxon>
        <taxon>Magnoliopsida</taxon>
        <taxon>Liliopsida</taxon>
        <taxon>Asparagales</taxon>
        <taxon>Orchidaceae</taxon>
        <taxon>Vanilloideae</taxon>
        <taxon>Vanilleae</taxon>
        <taxon>Vanilla</taxon>
    </lineage>
</organism>
<accession>A0A835RYB6</accession>
<reference evidence="1 2" key="1">
    <citation type="journal article" date="2020" name="Nat. Food">
        <title>A phased Vanilla planifolia genome enables genetic improvement of flavour and production.</title>
        <authorList>
            <person name="Hasing T."/>
            <person name="Tang H."/>
            <person name="Brym M."/>
            <person name="Khazi F."/>
            <person name="Huang T."/>
            <person name="Chambers A.H."/>
        </authorList>
    </citation>
    <scope>NUCLEOTIDE SEQUENCE [LARGE SCALE GENOMIC DNA]</scope>
    <source>
        <tissue evidence="1">Leaf</tissue>
    </source>
</reference>
<evidence type="ECO:0000313" key="2">
    <source>
        <dbReference type="Proteomes" id="UP000636800"/>
    </source>
</evidence>
<proteinExistence type="predicted"/>
<dbReference type="Proteomes" id="UP000636800">
    <property type="component" value="Chromosome 1"/>
</dbReference>
<name>A0A835RYB6_VANPL</name>
<keyword evidence="2" id="KW-1185">Reference proteome</keyword>
<sequence length="49" mass="5352">MDLVFVLKGSGFAAIAHQKLQDTLMDPIKKGDVWKSLHATGRHFDSGPS</sequence>
<dbReference type="EMBL" id="JADCNL010000001">
    <property type="protein sequence ID" value="KAG0497819.1"/>
    <property type="molecule type" value="Genomic_DNA"/>
</dbReference>
<dbReference type="AlphaFoldDB" id="A0A835RYB6"/>
<gene>
    <name evidence="1" type="ORF">HPP92_002510</name>
</gene>
<protein>
    <submittedName>
        <fullName evidence="1">Uncharacterized protein</fullName>
    </submittedName>
</protein>
<comment type="caution">
    <text evidence="1">The sequence shown here is derived from an EMBL/GenBank/DDBJ whole genome shotgun (WGS) entry which is preliminary data.</text>
</comment>
<dbReference type="OrthoDB" id="266138at2759"/>